<dbReference type="GO" id="GO:0032259">
    <property type="term" value="P:methylation"/>
    <property type="evidence" value="ECO:0007669"/>
    <property type="project" value="UniProtKB-KW"/>
</dbReference>
<name>A0ABX7VN67_9BACI</name>
<dbReference type="PANTHER" id="PTHR44068">
    <property type="entry name" value="ZGC:194242"/>
    <property type="match status" value="1"/>
</dbReference>
<gene>
    <name evidence="3" type="ORF">ERJ70_02490</name>
</gene>
<evidence type="ECO:0000313" key="4">
    <source>
        <dbReference type="Proteomes" id="UP000665043"/>
    </source>
</evidence>
<feature type="domain" description="Methyltransferase type 11" evidence="2">
    <location>
        <begin position="41"/>
        <end position="136"/>
    </location>
</feature>
<dbReference type="InterPro" id="IPR050447">
    <property type="entry name" value="Erg6_SMT_methyltransf"/>
</dbReference>
<dbReference type="RefSeq" id="WP_209366941.1">
    <property type="nucleotide sequence ID" value="NZ_CP046956.1"/>
</dbReference>
<keyword evidence="3" id="KW-0489">Methyltransferase</keyword>
<dbReference type="PANTHER" id="PTHR44068:SF11">
    <property type="entry name" value="GERANYL DIPHOSPHATE 2-C-METHYLTRANSFERASE"/>
    <property type="match status" value="1"/>
</dbReference>
<dbReference type="InterPro" id="IPR029063">
    <property type="entry name" value="SAM-dependent_MTases_sf"/>
</dbReference>
<accession>A0ABX7VN67</accession>
<sequence>MTKNYADLLAALHINGAHPGSFKQTKRMLNTLELNKQSNVLDAGCGTGQTIAYIAQKYACTVYGIDQHEEMIQKARRRAAEIPSPVRVFKGNIEELPFEENSFDLVLSESVTAFTQVRKALKEYRRVLKPNGTLVMNEMTKIGHLDPDEQAEFKAFYGFSELLEEKEWKNFLASAGFEQVDSARVPAYKDAPGEVYHIEKLDKAYNDMLMHHQLLTEKYASKVGACLYVCHD</sequence>
<evidence type="ECO:0000259" key="2">
    <source>
        <dbReference type="Pfam" id="PF08241"/>
    </source>
</evidence>
<proteinExistence type="predicted"/>
<dbReference type="Pfam" id="PF08241">
    <property type="entry name" value="Methyltransf_11"/>
    <property type="match status" value="1"/>
</dbReference>
<dbReference type="CDD" id="cd02440">
    <property type="entry name" value="AdoMet_MTases"/>
    <property type="match status" value="1"/>
</dbReference>
<keyword evidence="1" id="KW-0808">Transferase</keyword>
<organism evidence="3 4">
    <name type="scientific">Sediminibacillus dalangtanensis</name>
    <dbReference type="NCBI Taxonomy" id="2729421"/>
    <lineage>
        <taxon>Bacteria</taxon>
        <taxon>Bacillati</taxon>
        <taxon>Bacillota</taxon>
        <taxon>Bacilli</taxon>
        <taxon>Bacillales</taxon>
        <taxon>Bacillaceae</taxon>
        <taxon>Sediminibacillus</taxon>
    </lineage>
</organism>
<keyword evidence="4" id="KW-1185">Reference proteome</keyword>
<dbReference type="EMBL" id="CP046956">
    <property type="protein sequence ID" value="QTM98282.1"/>
    <property type="molecule type" value="Genomic_DNA"/>
</dbReference>
<evidence type="ECO:0000313" key="3">
    <source>
        <dbReference type="EMBL" id="QTM98282.1"/>
    </source>
</evidence>
<dbReference type="Proteomes" id="UP000665043">
    <property type="component" value="Chromosome"/>
</dbReference>
<dbReference type="InterPro" id="IPR013216">
    <property type="entry name" value="Methyltransf_11"/>
</dbReference>
<dbReference type="Gene3D" id="3.40.50.150">
    <property type="entry name" value="Vaccinia Virus protein VP39"/>
    <property type="match status" value="1"/>
</dbReference>
<reference evidence="3 4" key="1">
    <citation type="submission" date="2019-12" db="EMBL/GenBank/DDBJ databases">
        <title>The whole genome sequencing of a strain isolated from a Mars analog, Dalangtan Playa.</title>
        <authorList>
            <person name="Huang T."/>
        </authorList>
    </citation>
    <scope>NUCLEOTIDE SEQUENCE [LARGE SCALE GENOMIC DNA]</scope>
    <source>
        <strain evidence="3 4">DP4-553-S</strain>
    </source>
</reference>
<dbReference type="GO" id="GO:0008168">
    <property type="term" value="F:methyltransferase activity"/>
    <property type="evidence" value="ECO:0007669"/>
    <property type="project" value="UniProtKB-KW"/>
</dbReference>
<evidence type="ECO:0000256" key="1">
    <source>
        <dbReference type="ARBA" id="ARBA00022679"/>
    </source>
</evidence>
<protein>
    <submittedName>
        <fullName evidence="3">Methyltransferase domain-containing protein</fullName>
    </submittedName>
</protein>
<dbReference type="SUPFAM" id="SSF53335">
    <property type="entry name" value="S-adenosyl-L-methionine-dependent methyltransferases"/>
    <property type="match status" value="1"/>
</dbReference>